<feature type="compositionally biased region" description="Low complexity" evidence="1">
    <location>
        <begin position="45"/>
        <end position="61"/>
    </location>
</feature>
<feature type="compositionally biased region" description="Gly residues" evidence="1">
    <location>
        <begin position="78"/>
        <end position="94"/>
    </location>
</feature>
<protein>
    <submittedName>
        <fullName evidence="3">Uncharacterized protein</fullName>
    </submittedName>
</protein>
<feature type="region of interest" description="Disordered" evidence="1">
    <location>
        <begin position="24"/>
        <end position="109"/>
    </location>
</feature>
<feature type="chain" id="PRO_5046149609" evidence="2">
    <location>
        <begin position="20"/>
        <end position="210"/>
    </location>
</feature>
<gene>
    <name evidence="3" type="ORF">JQN83_02380</name>
</gene>
<evidence type="ECO:0000256" key="1">
    <source>
        <dbReference type="SAM" id="MobiDB-lite"/>
    </source>
</evidence>
<keyword evidence="2" id="KW-0732">Signal</keyword>
<keyword evidence="4" id="KW-1185">Reference proteome</keyword>
<comment type="caution">
    <text evidence="3">The sequence shown here is derived from an EMBL/GenBank/DDBJ whole genome shotgun (WGS) entry which is preliminary data.</text>
</comment>
<evidence type="ECO:0000313" key="4">
    <source>
        <dbReference type="Proteomes" id="UP000671399"/>
    </source>
</evidence>
<dbReference type="EMBL" id="JAGFWR010000001">
    <property type="protein sequence ID" value="MBO4159659.1"/>
    <property type="molecule type" value="Genomic_DNA"/>
</dbReference>
<feature type="signal peptide" evidence="2">
    <location>
        <begin position="1"/>
        <end position="19"/>
    </location>
</feature>
<evidence type="ECO:0000256" key="2">
    <source>
        <dbReference type="SAM" id="SignalP"/>
    </source>
</evidence>
<dbReference type="RefSeq" id="WP_208565342.1">
    <property type="nucleotide sequence ID" value="NZ_JAGFWR010000001.1"/>
</dbReference>
<dbReference type="Proteomes" id="UP000671399">
    <property type="component" value="Unassembled WGS sequence"/>
</dbReference>
<accession>A0ABS3V235</accession>
<evidence type="ECO:0000313" key="3">
    <source>
        <dbReference type="EMBL" id="MBO4159659.1"/>
    </source>
</evidence>
<dbReference type="PROSITE" id="PS51257">
    <property type="entry name" value="PROKAR_LIPOPROTEIN"/>
    <property type="match status" value="1"/>
</dbReference>
<reference evidence="3 4" key="1">
    <citation type="submission" date="2021-03" db="EMBL/GenBank/DDBJ databases">
        <authorList>
            <person name="Lee D.-H."/>
        </authorList>
    </citation>
    <scope>NUCLEOTIDE SEQUENCE [LARGE SCALE GENOMIC DNA]</scope>
    <source>
        <strain evidence="3 4">MMS20-R2-23</strain>
    </source>
</reference>
<proteinExistence type="predicted"/>
<sequence length="210" mass="20688">MPGRALLRTAAVAVAVVLAAGGCAPTTRDVEGPPAVGAAGGPAGSGHARTGSGDTGTVTDGGAPGVGIKEADPTAGPSTGGPTGSPSTGGGGDSDGVKSGTKANGPTISYFRVTDKPRCPAGTTVNPIAGGGVLMEWRVGNVTSVALSVDGPGIYRDDYPSAGSEEFTFPCSGREGDIQRHTYTLTARNVYGKQTKTIVVTAPVHDIPKV</sequence>
<name>A0ABS3V235_9ACTN</name>
<organism evidence="3 4">
    <name type="scientific">Micromonospora antibiotica</name>
    <dbReference type="NCBI Taxonomy" id="2807623"/>
    <lineage>
        <taxon>Bacteria</taxon>
        <taxon>Bacillati</taxon>
        <taxon>Actinomycetota</taxon>
        <taxon>Actinomycetes</taxon>
        <taxon>Micromonosporales</taxon>
        <taxon>Micromonosporaceae</taxon>
        <taxon>Micromonospora</taxon>
    </lineage>
</organism>